<organism evidence="1 2">
    <name type="scientific">Cryptosporidium xiaoi</name>
    <dbReference type="NCBI Taxonomy" id="659607"/>
    <lineage>
        <taxon>Eukaryota</taxon>
        <taxon>Sar</taxon>
        <taxon>Alveolata</taxon>
        <taxon>Apicomplexa</taxon>
        <taxon>Conoidasida</taxon>
        <taxon>Coccidia</taxon>
        <taxon>Eucoccidiorida</taxon>
        <taxon>Eimeriorina</taxon>
        <taxon>Cryptosporidiidae</taxon>
        <taxon>Cryptosporidium</taxon>
    </lineage>
</organism>
<evidence type="ECO:0000313" key="1">
    <source>
        <dbReference type="EMBL" id="KAK6588907.1"/>
    </source>
</evidence>
<protein>
    <submittedName>
        <fullName evidence="1">Uncharacterized protein</fullName>
    </submittedName>
</protein>
<dbReference type="Proteomes" id="UP001311799">
    <property type="component" value="Unassembled WGS sequence"/>
</dbReference>
<accession>A0AAV9XW59</accession>
<dbReference type="AlphaFoldDB" id="A0AAV9XW59"/>
<reference evidence="1 2" key="1">
    <citation type="submission" date="2023-10" db="EMBL/GenBank/DDBJ databases">
        <title>Comparative genomics analysis reveals potential genetic determinants of host preference in Cryptosporidium xiaoi.</title>
        <authorList>
            <person name="Xiao L."/>
            <person name="Li J."/>
        </authorList>
    </citation>
    <scope>NUCLEOTIDE SEQUENCE [LARGE SCALE GENOMIC DNA]</scope>
    <source>
        <strain evidence="1 2">52996</strain>
    </source>
</reference>
<dbReference type="EMBL" id="JAWDEY010000022">
    <property type="protein sequence ID" value="KAK6588907.1"/>
    <property type="molecule type" value="Genomic_DNA"/>
</dbReference>
<keyword evidence="2" id="KW-1185">Reference proteome</keyword>
<name>A0AAV9XW59_9CRYT</name>
<sequence length="83" mass="9983">MDRSLNKLNGEIMKLIQGFANPNLRAFFNRNYLGIFNKYFVNLNKNEQINQKFKFELDEYKNMLSRQQCINNMYYTGKQSATR</sequence>
<evidence type="ECO:0000313" key="2">
    <source>
        <dbReference type="Proteomes" id="UP001311799"/>
    </source>
</evidence>
<comment type="caution">
    <text evidence="1">The sequence shown here is derived from an EMBL/GenBank/DDBJ whole genome shotgun (WGS) entry which is preliminary data.</text>
</comment>
<proteinExistence type="predicted"/>
<gene>
    <name evidence="1" type="ORF">RS030_2312</name>
</gene>